<gene>
    <name evidence="8" type="ORF">HKN21_07815</name>
</gene>
<dbReference type="FunFam" id="3.40.47.10:FF:000010">
    <property type="entry name" value="Acetyl-CoA acetyltransferase (Thiolase)"/>
    <property type="match status" value="1"/>
</dbReference>
<dbReference type="InterPro" id="IPR020616">
    <property type="entry name" value="Thiolase_N"/>
</dbReference>
<dbReference type="InterPro" id="IPR016039">
    <property type="entry name" value="Thiolase-like"/>
</dbReference>
<dbReference type="InterPro" id="IPR020615">
    <property type="entry name" value="Thiolase_acyl_enz_int_AS"/>
</dbReference>
<evidence type="ECO:0000256" key="1">
    <source>
        <dbReference type="ARBA" id="ARBA00010982"/>
    </source>
</evidence>
<evidence type="ECO:0000313" key="8">
    <source>
        <dbReference type="EMBL" id="NNF06651.1"/>
    </source>
</evidence>
<dbReference type="Pfam" id="PF00108">
    <property type="entry name" value="Thiolase_N"/>
    <property type="match status" value="1"/>
</dbReference>
<name>A0A7Y2H257_UNCEI</name>
<protein>
    <submittedName>
        <fullName evidence="8">Acetyl-CoA C-acetyltransferase</fullName>
    </submittedName>
</protein>
<dbReference type="Gene3D" id="3.40.47.10">
    <property type="match status" value="2"/>
</dbReference>
<dbReference type="PIRSF" id="PIRSF000429">
    <property type="entry name" value="Ac-CoA_Ac_transf"/>
    <property type="match status" value="1"/>
</dbReference>
<dbReference type="GO" id="GO:0003988">
    <property type="term" value="F:acetyl-CoA C-acyltransferase activity"/>
    <property type="evidence" value="ECO:0007669"/>
    <property type="project" value="UniProtKB-ARBA"/>
</dbReference>
<evidence type="ECO:0000313" key="9">
    <source>
        <dbReference type="Proteomes" id="UP000547674"/>
    </source>
</evidence>
<dbReference type="InterPro" id="IPR002155">
    <property type="entry name" value="Thiolase"/>
</dbReference>
<dbReference type="EMBL" id="JABDJR010000310">
    <property type="protein sequence ID" value="NNF06651.1"/>
    <property type="molecule type" value="Genomic_DNA"/>
</dbReference>
<dbReference type="PANTHER" id="PTHR18919:SF107">
    <property type="entry name" value="ACETYL-COA ACETYLTRANSFERASE, CYTOSOLIC"/>
    <property type="match status" value="1"/>
</dbReference>
<evidence type="ECO:0000256" key="4">
    <source>
        <dbReference type="PIRSR" id="PIRSR000429-1"/>
    </source>
</evidence>
<feature type="active site" description="Proton acceptor" evidence="4">
    <location>
        <position position="379"/>
    </location>
</feature>
<dbReference type="InterPro" id="IPR020613">
    <property type="entry name" value="Thiolase_CS"/>
</dbReference>
<accession>A0A7Y2H257</accession>
<evidence type="ECO:0000259" key="6">
    <source>
        <dbReference type="Pfam" id="PF00108"/>
    </source>
</evidence>
<sequence>MLKPVAIIAAKRTPIGKFMGSFADTEASALGVVAAEAAMRAANLAPEHIDQTIFGHARQAGCGPNGARQVSVGAGIPETSPAMTINQACGSGLQSLLLARERILLGEADIILAGGMENMTRVPYLLPKARLGNKMGHTPLVDAMYRDGFVCPMAEQVMGETAEALADQYEISREEQDTFAAHSQNKAEAAWNENRFANEIAPVTLVTRKGERVIDRDEHPRAGVTPEALTKLPPVFRKGGTVHAGNSSGITDGAAALILASQDAVQAHGLKPMAWLESGATAGVDPKIMGIGPVPALHKLQEKTGRDIGDYDRVELNEAFAAQVIAVDREIKFDPKKLNVNGGAIALGHPIGATGARIVVTLLHELERCGGTNGVATLCVSGGLGVAASFFTDRRSRKI</sequence>
<dbReference type="InterPro" id="IPR020617">
    <property type="entry name" value="Thiolase_C"/>
</dbReference>
<reference evidence="8 9" key="1">
    <citation type="submission" date="2020-03" db="EMBL/GenBank/DDBJ databases">
        <title>Metabolic flexibility allows generalist bacteria to become dominant in a frequently disturbed ecosystem.</title>
        <authorList>
            <person name="Chen Y.-J."/>
            <person name="Leung P.M."/>
            <person name="Bay S.K."/>
            <person name="Hugenholtz P."/>
            <person name="Kessler A.J."/>
            <person name="Shelley G."/>
            <person name="Waite D.W."/>
            <person name="Cook P.L."/>
            <person name="Greening C."/>
        </authorList>
    </citation>
    <scope>NUCLEOTIDE SEQUENCE [LARGE SCALE GENOMIC DNA]</scope>
    <source>
        <strain evidence="8">SS_bin_28</strain>
    </source>
</reference>
<evidence type="ECO:0000259" key="7">
    <source>
        <dbReference type="Pfam" id="PF02803"/>
    </source>
</evidence>
<comment type="similarity">
    <text evidence="1 5">Belongs to the thiolase-like superfamily. Thiolase family.</text>
</comment>
<evidence type="ECO:0000256" key="2">
    <source>
        <dbReference type="ARBA" id="ARBA00022679"/>
    </source>
</evidence>
<feature type="domain" description="Thiolase C-terminal" evidence="7">
    <location>
        <begin position="270"/>
        <end position="388"/>
    </location>
</feature>
<feature type="active site" description="Acyl-thioester intermediate" evidence="4">
    <location>
        <position position="89"/>
    </location>
</feature>
<keyword evidence="3 5" id="KW-0012">Acyltransferase</keyword>
<dbReference type="Proteomes" id="UP000547674">
    <property type="component" value="Unassembled WGS sequence"/>
</dbReference>
<evidence type="ECO:0000256" key="5">
    <source>
        <dbReference type="RuleBase" id="RU003557"/>
    </source>
</evidence>
<dbReference type="AlphaFoldDB" id="A0A7Y2H257"/>
<feature type="active site" description="Proton acceptor" evidence="4">
    <location>
        <position position="349"/>
    </location>
</feature>
<dbReference type="PROSITE" id="PS00098">
    <property type="entry name" value="THIOLASE_1"/>
    <property type="match status" value="1"/>
</dbReference>
<feature type="domain" description="Thiolase N-terminal" evidence="6">
    <location>
        <begin position="5"/>
        <end position="262"/>
    </location>
</feature>
<organism evidence="8 9">
    <name type="scientific">Eiseniibacteriota bacterium</name>
    <dbReference type="NCBI Taxonomy" id="2212470"/>
    <lineage>
        <taxon>Bacteria</taxon>
        <taxon>Candidatus Eiseniibacteriota</taxon>
    </lineage>
</organism>
<comment type="caution">
    <text evidence="8">The sequence shown here is derived from an EMBL/GenBank/DDBJ whole genome shotgun (WGS) entry which is preliminary data.</text>
</comment>
<dbReference type="CDD" id="cd00751">
    <property type="entry name" value="thiolase"/>
    <property type="match status" value="1"/>
</dbReference>
<dbReference type="PROSITE" id="PS00737">
    <property type="entry name" value="THIOLASE_2"/>
    <property type="match status" value="1"/>
</dbReference>
<proteinExistence type="inferred from homology"/>
<dbReference type="Pfam" id="PF02803">
    <property type="entry name" value="Thiolase_C"/>
    <property type="match status" value="1"/>
</dbReference>
<keyword evidence="2 5" id="KW-0808">Transferase</keyword>
<evidence type="ECO:0000256" key="3">
    <source>
        <dbReference type="ARBA" id="ARBA00023315"/>
    </source>
</evidence>
<dbReference type="PANTHER" id="PTHR18919">
    <property type="entry name" value="ACETYL-COA C-ACYLTRANSFERASE"/>
    <property type="match status" value="1"/>
</dbReference>
<dbReference type="SUPFAM" id="SSF53901">
    <property type="entry name" value="Thiolase-like"/>
    <property type="match status" value="2"/>
</dbReference>
<dbReference type="NCBIfam" id="TIGR01930">
    <property type="entry name" value="AcCoA-C-Actrans"/>
    <property type="match status" value="1"/>
</dbReference>